<evidence type="ECO:0000256" key="4">
    <source>
        <dbReference type="ARBA" id="ARBA00023136"/>
    </source>
</evidence>
<keyword evidence="4 5" id="KW-0472">Membrane</keyword>
<dbReference type="InterPro" id="IPR005828">
    <property type="entry name" value="MFS_sugar_transport-like"/>
</dbReference>
<comment type="subcellular location">
    <subcellularLocation>
        <location evidence="1">Membrane</location>
        <topology evidence="1">Multi-pass membrane protein</topology>
    </subcellularLocation>
</comment>
<keyword evidence="6" id="KW-1185">Reference proteome</keyword>
<protein>
    <submittedName>
        <fullName evidence="7">Solute carrier family 22 member 6-A-like</fullName>
    </submittedName>
</protein>
<dbReference type="Proteomes" id="UP000695022">
    <property type="component" value="Unplaced"/>
</dbReference>
<evidence type="ECO:0000313" key="7">
    <source>
        <dbReference type="RefSeq" id="XP_014677496.1"/>
    </source>
</evidence>
<dbReference type="Pfam" id="PF00083">
    <property type="entry name" value="Sugar_tr"/>
    <property type="match status" value="1"/>
</dbReference>
<evidence type="ECO:0000256" key="2">
    <source>
        <dbReference type="ARBA" id="ARBA00022692"/>
    </source>
</evidence>
<evidence type="ECO:0000256" key="1">
    <source>
        <dbReference type="ARBA" id="ARBA00004141"/>
    </source>
</evidence>
<organism evidence="6 7">
    <name type="scientific">Priapulus caudatus</name>
    <name type="common">Priapulid worm</name>
    <dbReference type="NCBI Taxonomy" id="37621"/>
    <lineage>
        <taxon>Eukaryota</taxon>
        <taxon>Metazoa</taxon>
        <taxon>Ecdysozoa</taxon>
        <taxon>Scalidophora</taxon>
        <taxon>Priapulida</taxon>
        <taxon>Priapulimorpha</taxon>
        <taxon>Priapulimorphida</taxon>
        <taxon>Priapulidae</taxon>
        <taxon>Priapulus</taxon>
    </lineage>
</organism>
<dbReference type="InterPro" id="IPR036259">
    <property type="entry name" value="MFS_trans_sf"/>
</dbReference>
<proteinExistence type="predicted"/>
<dbReference type="PANTHER" id="PTHR24064">
    <property type="entry name" value="SOLUTE CARRIER FAMILY 22 MEMBER"/>
    <property type="match status" value="1"/>
</dbReference>
<dbReference type="Gene3D" id="1.20.1250.20">
    <property type="entry name" value="MFS general substrate transporter like domains"/>
    <property type="match status" value="2"/>
</dbReference>
<dbReference type="RefSeq" id="XP_014677496.1">
    <property type="nucleotide sequence ID" value="XM_014822010.1"/>
</dbReference>
<name>A0ABM1EZ75_PRICU</name>
<dbReference type="SUPFAM" id="SSF103473">
    <property type="entry name" value="MFS general substrate transporter"/>
    <property type="match status" value="1"/>
</dbReference>
<feature type="transmembrane region" description="Helical" evidence="5">
    <location>
        <begin position="167"/>
        <end position="186"/>
    </location>
</feature>
<reference evidence="7" key="1">
    <citation type="submission" date="2025-08" db="UniProtKB">
        <authorList>
            <consortium name="RefSeq"/>
        </authorList>
    </citation>
    <scope>IDENTIFICATION</scope>
</reference>
<evidence type="ECO:0000313" key="6">
    <source>
        <dbReference type="Proteomes" id="UP000695022"/>
    </source>
</evidence>
<feature type="transmembrane region" description="Helical" evidence="5">
    <location>
        <begin position="135"/>
        <end position="155"/>
    </location>
</feature>
<accession>A0ABM1EZ75</accession>
<evidence type="ECO:0000256" key="3">
    <source>
        <dbReference type="ARBA" id="ARBA00022989"/>
    </source>
</evidence>
<feature type="transmembrane region" description="Helical" evidence="5">
    <location>
        <begin position="26"/>
        <end position="47"/>
    </location>
</feature>
<keyword evidence="3 5" id="KW-1133">Transmembrane helix</keyword>
<keyword evidence="2 5" id="KW-0812">Transmembrane</keyword>
<gene>
    <name evidence="7" type="primary">LOC106817352</name>
</gene>
<evidence type="ECO:0000256" key="5">
    <source>
        <dbReference type="SAM" id="Phobius"/>
    </source>
</evidence>
<dbReference type="GeneID" id="106817352"/>
<sequence>MTAANVDEIWQHLGSFGRYQWTKVSLILFGNIFWAFHMMSTTFLAAVPPDRTCPALTNDTGNVTSVREGWPGQPCPLLANATPEGMLDPCRTLSNLTYGGWNETTPEDECERGWNDTNHPASIVTDWNLVGDRKYLVGLSVSIMMIGIMVANWKVAEIADHYGRRKVYIACMLAHVVVGLLLAASWDYWVFAMFRFFLGIATSVSGFRNLTLAGHTIPPMMKANAITDRRLQRWFPESVHWLVTQARYDEANAILQKAAKVRQFYRVLRHITDHRRLAWKPVPGVCLDGTLADTSGYHLIPHHPKSWSNAFHYRFTHTRRCSALCICISTKNHERRNRHFLDRHDRSDDGNFNTVFVYTGEVYPTVVRNIGMGFCAICARVGGIVAPFLIHLVGDSTRCSHMPCRAREN</sequence>